<dbReference type="Proteomes" id="UP001055172">
    <property type="component" value="Unassembled WGS sequence"/>
</dbReference>
<accession>A0AA37M0Y6</accession>
<proteinExistence type="predicted"/>
<reference evidence="2 3" key="1">
    <citation type="submission" date="2021-07" db="EMBL/GenBank/DDBJ databases">
        <title>Genome data of Colletotrichum spaethianum.</title>
        <authorList>
            <person name="Utami Y.D."/>
            <person name="Hiruma K."/>
        </authorList>
    </citation>
    <scope>NUCLEOTIDE SEQUENCE [LARGE SCALE GENOMIC DNA]</scope>
    <source>
        <strain evidence="2 3">MAFF 242679</strain>
    </source>
</reference>
<protein>
    <submittedName>
        <fullName evidence="2">Uncharacterized protein</fullName>
    </submittedName>
</protein>
<evidence type="ECO:0000313" key="2">
    <source>
        <dbReference type="EMBL" id="GJC90883.1"/>
    </source>
</evidence>
<comment type="caution">
    <text evidence="2">The sequence shown here is derived from an EMBL/GenBank/DDBJ whole genome shotgun (WGS) entry which is preliminary data.</text>
</comment>
<sequence length="161" mass="16803">MPRAASKESCCATPISPARSRAQTPAHDITGTPGRALPGHDPLPGIGQRDLVDPDKASTEPLGSRRGSSPRPVWDVEPEGQGFAVCVVPAPITPIRRFEVVRRTPSSIASMPCPLPAGDDLEAAHQPRQPLPRDTCENLDLVAAAAWAGGFCKCPGLAGSS</sequence>
<dbReference type="EMBL" id="BPPX01000062">
    <property type="protein sequence ID" value="GJC90883.1"/>
    <property type="molecule type" value="Genomic_DNA"/>
</dbReference>
<name>A0AA37M0Y6_9PEZI</name>
<keyword evidence="3" id="KW-1185">Reference proteome</keyword>
<organism evidence="2 3">
    <name type="scientific">Colletotrichum liriopes</name>
    <dbReference type="NCBI Taxonomy" id="708192"/>
    <lineage>
        <taxon>Eukaryota</taxon>
        <taxon>Fungi</taxon>
        <taxon>Dikarya</taxon>
        <taxon>Ascomycota</taxon>
        <taxon>Pezizomycotina</taxon>
        <taxon>Sordariomycetes</taxon>
        <taxon>Hypocreomycetidae</taxon>
        <taxon>Glomerellales</taxon>
        <taxon>Glomerellaceae</taxon>
        <taxon>Colletotrichum</taxon>
        <taxon>Colletotrichum spaethianum species complex</taxon>
    </lineage>
</organism>
<dbReference type="AlphaFoldDB" id="A0AA37M0Y6"/>
<feature type="region of interest" description="Disordered" evidence="1">
    <location>
        <begin position="1"/>
        <end position="76"/>
    </location>
</feature>
<evidence type="ECO:0000256" key="1">
    <source>
        <dbReference type="SAM" id="MobiDB-lite"/>
    </source>
</evidence>
<evidence type="ECO:0000313" key="3">
    <source>
        <dbReference type="Proteomes" id="UP001055172"/>
    </source>
</evidence>
<gene>
    <name evidence="2" type="ORF">ColLi_13721</name>
</gene>